<feature type="compositionally biased region" description="Basic and acidic residues" evidence="2">
    <location>
        <begin position="339"/>
        <end position="361"/>
    </location>
</feature>
<feature type="region of interest" description="Disordered" evidence="2">
    <location>
        <begin position="1"/>
        <end position="23"/>
    </location>
</feature>
<comment type="caution">
    <text evidence="4">The sequence shown here is derived from an EMBL/GenBank/DDBJ whole genome shotgun (WGS) entry which is preliminary data.</text>
</comment>
<keyword evidence="5" id="KW-1185">Reference proteome</keyword>
<evidence type="ECO:0000313" key="4">
    <source>
        <dbReference type="EMBL" id="KAK5163948.1"/>
    </source>
</evidence>
<dbReference type="GO" id="GO:0030686">
    <property type="term" value="C:90S preribosome"/>
    <property type="evidence" value="ECO:0007669"/>
    <property type="project" value="TreeGrafter"/>
</dbReference>
<dbReference type="GeneID" id="89931673"/>
<dbReference type="EMBL" id="JAVRRT010000022">
    <property type="protein sequence ID" value="KAK5163948.1"/>
    <property type="molecule type" value="Genomic_DNA"/>
</dbReference>
<evidence type="ECO:0000313" key="5">
    <source>
        <dbReference type="Proteomes" id="UP001337655"/>
    </source>
</evidence>
<evidence type="ECO:0000256" key="2">
    <source>
        <dbReference type="SAM" id="MobiDB-lite"/>
    </source>
</evidence>
<reference evidence="4 5" key="1">
    <citation type="submission" date="2023-08" db="EMBL/GenBank/DDBJ databases">
        <title>Black Yeasts Isolated from many extreme environments.</title>
        <authorList>
            <person name="Coleine C."/>
            <person name="Stajich J.E."/>
            <person name="Selbmann L."/>
        </authorList>
    </citation>
    <scope>NUCLEOTIDE SEQUENCE [LARGE SCALE GENOMIC DNA]</scope>
    <source>
        <strain evidence="4 5">CCFEE 5935</strain>
    </source>
</reference>
<dbReference type="RefSeq" id="XP_064654312.1">
    <property type="nucleotide sequence ID" value="XM_064807565.1"/>
</dbReference>
<dbReference type="Pfam" id="PF09073">
    <property type="entry name" value="BUD22"/>
    <property type="match status" value="1"/>
</dbReference>
<protein>
    <recommendedName>
        <fullName evidence="3">Bud22 domain-containing protein</fullName>
    </recommendedName>
</protein>
<evidence type="ECO:0000256" key="1">
    <source>
        <dbReference type="ARBA" id="ARBA00023054"/>
    </source>
</evidence>
<dbReference type="PANTHER" id="PTHR23325">
    <property type="entry name" value="SERUM RESPONSE FACTOR-BINDING"/>
    <property type="match status" value="1"/>
</dbReference>
<dbReference type="AlphaFoldDB" id="A0AAV9NVU9"/>
<dbReference type="Proteomes" id="UP001337655">
    <property type="component" value="Unassembled WGS sequence"/>
</dbReference>
<feature type="compositionally biased region" description="Acidic residues" evidence="2">
    <location>
        <begin position="200"/>
        <end position="214"/>
    </location>
</feature>
<feature type="domain" description="Bud22" evidence="3">
    <location>
        <begin position="31"/>
        <end position="431"/>
    </location>
</feature>
<proteinExistence type="predicted"/>
<accession>A0AAV9NVU9</accession>
<gene>
    <name evidence="4" type="ORF">LTR77_010344</name>
</gene>
<feature type="compositionally biased region" description="Basic and acidic residues" evidence="2">
    <location>
        <begin position="390"/>
        <end position="419"/>
    </location>
</feature>
<organism evidence="4 5">
    <name type="scientific">Saxophila tyrrhenica</name>
    <dbReference type="NCBI Taxonomy" id="1690608"/>
    <lineage>
        <taxon>Eukaryota</taxon>
        <taxon>Fungi</taxon>
        <taxon>Dikarya</taxon>
        <taxon>Ascomycota</taxon>
        <taxon>Pezizomycotina</taxon>
        <taxon>Dothideomycetes</taxon>
        <taxon>Dothideomycetidae</taxon>
        <taxon>Mycosphaerellales</taxon>
        <taxon>Extremaceae</taxon>
        <taxon>Saxophila</taxon>
    </lineage>
</organism>
<dbReference type="GO" id="GO:0030490">
    <property type="term" value="P:maturation of SSU-rRNA"/>
    <property type="evidence" value="ECO:0007669"/>
    <property type="project" value="TreeGrafter"/>
</dbReference>
<dbReference type="InterPro" id="IPR037393">
    <property type="entry name" value="Bud22/SRFB1"/>
</dbReference>
<name>A0AAV9NVU9_9PEZI</name>
<sequence length="431" mass="47366">MPKRKRNDDGEDDPAPNISVKKRRVQIKLKSNVAKLRHAFKVAKGFERQKLSRRRKDAVSKLKEKDVDRIDAEVAALKTLDIDTLATHHFHKTLCKSKAVAEHQDLPSEVKDPAKLPPDTATLNVSARLCNSNPVQTALKAAVSDVRRALGIHDEDGATTKRKRIRANGFPKDDSGPSGKAADRQATSTRKEARSPAETEGPDGESESEDGFDAYDERLAASSDNDGGEDMDVAELERQLANEGVKPQSKKLQPSKYNVAADLSLSEDEPDRSSSPEPSKAVPTKASAFVPSLTMGGYISGSGSDIEDVDVAPKRNRRGQRARQQIWEQKFGAKAKHLQRQDRNTGWDAKRGAVNRNERRGHGGQGGRARRASPDYARGGQGNGRANARPIEKKQDVAQERPMHPSWEAAKKAKEKREAPVAFQGKKVTFD</sequence>
<dbReference type="GO" id="GO:0005634">
    <property type="term" value="C:nucleus"/>
    <property type="evidence" value="ECO:0007669"/>
    <property type="project" value="TreeGrafter"/>
</dbReference>
<keyword evidence="1" id="KW-0175">Coiled coil</keyword>
<dbReference type="InterPro" id="IPR015158">
    <property type="entry name" value="Bud22_dom"/>
</dbReference>
<evidence type="ECO:0000259" key="3">
    <source>
        <dbReference type="Pfam" id="PF09073"/>
    </source>
</evidence>
<dbReference type="PANTHER" id="PTHR23325:SF1">
    <property type="entry name" value="SERUM RESPONSE FACTOR-BINDING PROTEIN 1"/>
    <property type="match status" value="1"/>
</dbReference>
<feature type="region of interest" description="Disordered" evidence="2">
    <location>
        <begin position="154"/>
        <end position="431"/>
    </location>
</feature>